<comment type="caution">
    <text evidence="8">The sequence shown here is derived from an EMBL/GenBank/DDBJ whole genome shotgun (WGS) entry which is preliminary data.</text>
</comment>
<reference evidence="8" key="1">
    <citation type="journal article" date="2020" name="mSystems">
        <title>Genome- and Community-Level Interaction Insights into Carbon Utilization and Element Cycling Functions of Hydrothermarchaeota in Hydrothermal Sediment.</title>
        <authorList>
            <person name="Zhou Z."/>
            <person name="Liu Y."/>
            <person name="Xu W."/>
            <person name="Pan J."/>
            <person name="Luo Z.H."/>
            <person name="Li M."/>
        </authorList>
    </citation>
    <scope>NUCLEOTIDE SEQUENCE [LARGE SCALE GENOMIC DNA]</scope>
    <source>
        <strain evidence="8">SpSt-906</strain>
    </source>
</reference>
<evidence type="ECO:0000256" key="2">
    <source>
        <dbReference type="ARBA" id="ARBA00022692"/>
    </source>
</evidence>
<feature type="transmembrane region" description="Helical" evidence="6">
    <location>
        <begin position="66"/>
        <end position="91"/>
    </location>
</feature>
<feature type="transmembrane region" description="Helical" evidence="6">
    <location>
        <begin position="6"/>
        <end position="27"/>
    </location>
</feature>
<dbReference type="Gene3D" id="1.10.287.70">
    <property type="match status" value="1"/>
</dbReference>
<keyword evidence="8" id="KW-0406">Ion transport</keyword>
<accession>A0A7C3US81</accession>
<dbReference type="PANTHER" id="PTHR43833:SF9">
    <property type="entry name" value="POTASSIUM CHANNEL PROTEIN YUGO-RELATED"/>
    <property type="match status" value="1"/>
</dbReference>
<dbReference type="Pfam" id="PF22614">
    <property type="entry name" value="Slo-like_RCK"/>
    <property type="match status" value="1"/>
</dbReference>
<dbReference type="AlphaFoldDB" id="A0A7C3US81"/>
<evidence type="ECO:0000256" key="5">
    <source>
        <dbReference type="ARBA" id="ARBA00029579"/>
    </source>
</evidence>
<keyword evidence="3 6" id="KW-1133">Transmembrane helix</keyword>
<sequence>MRKGKWYWVGILTILLIFFVFCFALFLLERGKNPRCNDLFDAFRMVLVLFLGEYEEFAPVTTGGKLIITFSFILGVAVVATVIGKIASFFVKLKREVKMPKETGGHIVICNWNDKGDKIVKEIHSPVAEPETEIYIVTDKDDKEIREEELRVSPEYENVYFIKGDPSLHAVLKNSAKAHLAKSIIILADERSPDPDAKTALISLAITRLETEQPQKPHIIAEVINHRKIQHLLDAGVDEWVCATDYGLGIIAQAALYKKISDVYHQLLTYSEETCEIYLIEGPKLPRSLFGKSFKEAAQFLNEKRDEENPAILIGVKREGRIILNPREGDFDIIKEGDGLVVIAYKLPDLRDM</sequence>
<evidence type="ECO:0000256" key="4">
    <source>
        <dbReference type="ARBA" id="ARBA00023136"/>
    </source>
</evidence>
<evidence type="ECO:0000256" key="1">
    <source>
        <dbReference type="ARBA" id="ARBA00004141"/>
    </source>
</evidence>
<protein>
    <recommendedName>
        <fullName evidence="5">BK channel</fullName>
    </recommendedName>
</protein>
<dbReference type="InterPro" id="IPR036291">
    <property type="entry name" value="NAD(P)-bd_dom_sf"/>
</dbReference>
<dbReference type="InterPro" id="IPR003148">
    <property type="entry name" value="RCK_N"/>
</dbReference>
<proteinExistence type="predicted"/>
<dbReference type="PANTHER" id="PTHR43833">
    <property type="entry name" value="POTASSIUM CHANNEL PROTEIN 2-RELATED-RELATED"/>
    <property type="match status" value="1"/>
</dbReference>
<dbReference type="InterPro" id="IPR010420">
    <property type="entry name" value="CASTOR/POLLUX/SYM8_dom"/>
</dbReference>
<dbReference type="Gene3D" id="3.40.50.720">
    <property type="entry name" value="NAD(P)-binding Rossmann-like Domain"/>
    <property type="match status" value="1"/>
</dbReference>
<dbReference type="PROSITE" id="PS51201">
    <property type="entry name" value="RCK_N"/>
    <property type="match status" value="1"/>
</dbReference>
<name>A0A7C3US81_UNCW3</name>
<evidence type="ECO:0000256" key="6">
    <source>
        <dbReference type="SAM" id="Phobius"/>
    </source>
</evidence>
<gene>
    <name evidence="8" type="ORF">ENX07_08090</name>
</gene>
<evidence type="ECO:0000259" key="7">
    <source>
        <dbReference type="PROSITE" id="PS51201"/>
    </source>
</evidence>
<dbReference type="Pfam" id="PF06241">
    <property type="entry name" value="Castor_Poll_mid"/>
    <property type="match status" value="1"/>
</dbReference>
<dbReference type="InterPro" id="IPR050721">
    <property type="entry name" value="Trk_Ktr_HKT_K-transport"/>
</dbReference>
<organism evidence="8">
    <name type="scientific">candidate division WOR-3 bacterium</name>
    <dbReference type="NCBI Taxonomy" id="2052148"/>
    <lineage>
        <taxon>Bacteria</taxon>
        <taxon>Bacteria division WOR-3</taxon>
    </lineage>
</organism>
<keyword evidence="8" id="KW-0407">Ion channel</keyword>
<feature type="domain" description="RCK N-terminal" evidence="7">
    <location>
        <begin position="104"/>
        <end position="248"/>
    </location>
</feature>
<comment type="subcellular location">
    <subcellularLocation>
        <location evidence="1">Membrane</location>
        <topology evidence="1">Multi-pass membrane protein</topology>
    </subcellularLocation>
</comment>
<dbReference type="GO" id="GO:0005216">
    <property type="term" value="F:monoatomic ion channel activity"/>
    <property type="evidence" value="ECO:0007669"/>
    <property type="project" value="InterPro"/>
</dbReference>
<dbReference type="GO" id="GO:0006813">
    <property type="term" value="P:potassium ion transport"/>
    <property type="evidence" value="ECO:0007669"/>
    <property type="project" value="InterPro"/>
</dbReference>
<dbReference type="SUPFAM" id="SSF81324">
    <property type="entry name" value="Voltage-gated potassium channels"/>
    <property type="match status" value="1"/>
</dbReference>
<keyword evidence="4 6" id="KW-0472">Membrane</keyword>
<keyword evidence="8" id="KW-0813">Transport</keyword>
<dbReference type="SUPFAM" id="SSF51735">
    <property type="entry name" value="NAD(P)-binding Rossmann-fold domains"/>
    <property type="match status" value="1"/>
</dbReference>
<dbReference type="GO" id="GO:0016020">
    <property type="term" value="C:membrane"/>
    <property type="evidence" value="ECO:0007669"/>
    <property type="project" value="UniProtKB-SubCell"/>
</dbReference>
<dbReference type="InterPro" id="IPR005821">
    <property type="entry name" value="Ion_trans_dom"/>
</dbReference>
<evidence type="ECO:0000256" key="3">
    <source>
        <dbReference type="ARBA" id="ARBA00022989"/>
    </source>
</evidence>
<dbReference type="EMBL" id="DTMQ01000048">
    <property type="protein sequence ID" value="HGF00009.1"/>
    <property type="molecule type" value="Genomic_DNA"/>
</dbReference>
<dbReference type="Pfam" id="PF00520">
    <property type="entry name" value="Ion_trans"/>
    <property type="match status" value="1"/>
</dbReference>
<evidence type="ECO:0000313" key="8">
    <source>
        <dbReference type="EMBL" id="HGF00009.1"/>
    </source>
</evidence>
<keyword evidence="2 6" id="KW-0812">Transmembrane</keyword>